<keyword evidence="1" id="KW-0067">ATP-binding</keyword>
<keyword evidence="1" id="KW-0378">Hydrolase</keyword>
<reference evidence="1" key="1">
    <citation type="journal article" date="2019" name="Sci. Rep.">
        <title>Draft genome of Tanacetum cinerariifolium, the natural source of mosquito coil.</title>
        <authorList>
            <person name="Yamashiro T."/>
            <person name="Shiraishi A."/>
            <person name="Satake H."/>
            <person name="Nakayama K."/>
        </authorList>
    </citation>
    <scope>NUCLEOTIDE SEQUENCE</scope>
</reference>
<protein>
    <submittedName>
        <fullName evidence="1">DNA helicase</fullName>
    </submittedName>
</protein>
<gene>
    <name evidence="1" type="ORF">Tci_073306</name>
</gene>
<dbReference type="EMBL" id="BKCJ010012605">
    <property type="protein sequence ID" value="GEV01329.1"/>
    <property type="molecule type" value="Genomic_DNA"/>
</dbReference>
<accession>A0A699GML9</accession>
<comment type="caution">
    <text evidence="1">The sequence shown here is derived from an EMBL/GenBank/DDBJ whole genome shotgun (WGS) entry which is preliminary data.</text>
</comment>
<evidence type="ECO:0000313" key="1">
    <source>
        <dbReference type="EMBL" id="GEV01329.1"/>
    </source>
</evidence>
<dbReference type="GO" id="GO:0004386">
    <property type="term" value="F:helicase activity"/>
    <property type="evidence" value="ECO:0007669"/>
    <property type="project" value="UniProtKB-KW"/>
</dbReference>
<keyword evidence="1" id="KW-0547">Nucleotide-binding</keyword>
<name>A0A699GML9_TANCI</name>
<organism evidence="1">
    <name type="scientific">Tanacetum cinerariifolium</name>
    <name type="common">Dalmatian daisy</name>
    <name type="synonym">Chrysanthemum cinerariifolium</name>
    <dbReference type="NCBI Taxonomy" id="118510"/>
    <lineage>
        <taxon>Eukaryota</taxon>
        <taxon>Viridiplantae</taxon>
        <taxon>Streptophyta</taxon>
        <taxon>Embryophyta</taxon>
        <taxon>Tracheophyta</taxon>
        <taxon>Spermatophyta</taxon>
        <taxon>Magnoliopsida</taxon>
        <taxon>eudicotyledons</taxon>
        <taxon>Gunneridae</taxon>
        <taxon>Pentapetalae</taxon>
        <taxon>asterids</taxon>
        <taxon>campanulids</taxon>
        <taxon>Asterales</taxon>
        <taxon>Asteraceae</taxon>
        <taxon>Asteroideae</taxon>
        <taxon>Anthemideae</taxon>
        <taxon>Anthemidinae</taxon>
        <taxon>Tanacetum</taxon>
    </lineage>
</organism>
<sequence>MDDLNITMEEYTRLEKEKARKHGKVLNWEITKYGRIRYDEDIHDLRSVKTKFPAIVFNDNLTLNETLSCEPTISSLKNNEINFRISFDEFDDEDYTVIFDKNCCNDDLDFFKDFESEFRAIVYNDALMSKSNFSTEPTLCPQHINELDLKDETSFSEYDEVEQNVLYYNDLFLFNIIYPNDLKSNKDNDDNEIDMIQSSRSFYVSFGIPFGPKWYYKDGDYTRMLRRQDMAPLPPHEQRHPFHRDQVLRLCHRMMAHSIAGRSQEPEKIDEYIYAEIPDNIQHPRGYKLVTDLMMHEPCGAANLEFVLCPNSKKWQRRQIRKNKSLGRLTYVHPSSGDLFYFRMLLFHQKGCKSPAEVQTVNDQILPTYQAACEALGLLGDDKKQDISLQESTTLATSNEIRILFA</sequence>
<keyword evidence="1" id="KW-0347">Helicase</keyword>
<proteinExistence type="predicted"/>
<dbReference type="AlphaFoldDB" id="A0A699GML9"/>